<organism evidence="2 3">
    <name type="scientific">Durusdinium trenchii</name>
    <dbReference type="NCBI Taxonomy" id="1381693"/>
    <lineage>
        <taxon>Eukaryota</taxon>
        <taxon>Sar</taxon>
        <taxon>Alveolata</taxon>
        <taxon>Dinophyceae</taxon>
        <taxon>Suessiales</taxon>
        <taxon>Symbiodiniaceae</taxon>
        <taxon>Durusdinium</taxon>
    </lineage>
</organism>
<proteinExistence type="predicted"/>
<evidence type="ECO:0000313" key="3">
    <source>
        <dbReference type="Proteomes" id="UP001642484"/>
    </source>
</evidence>
<accession>A0ABP0IQA9</accession>
<name>A0ABP0IQA9_9DINO</name>
<dbReference type="EMBL" id="CAXAMN010003470">
    <property type="protein sequence ID" value="CAK9004772.1"/>
    <property type="molecule type" value="Genomic_DNA"/>
</dbReference>
<reference evidence="2 3" key="1">
    <citation type="submission" date="2024-02" db="EMBL/GenBank/DDBJ databases">
        <authorList>
            <person name="Chen Y."/>
            <person name="Shah S."/>
            <person name="Dougan E. K."/>
            <person name="Thang M."/>
            <person name="Chan C."/>
        </authorList>
    </citation>
    <scope>NUCLEOTIDE SEQUENCE [LARGE SCALE GENOMIC DNA]</scope>
</reference>
<sequence length="119" mass="13021">MVLMSLAALVHRAAMGGTKEYAVFNLTRSHDPDKVAEKLKDMAELLAQMDEKDIEKAFDTLAVFDTKRVTKFMTMMAAEVLPEGKDFSFGTRVSSASFSGKPKKSEVAQTALTEQAGQV</sequence>
<evidence type="ECO:0000256" key="1">
    <source>
        <dbReference type="SAM" id="MobiDB-lite"/>
    </source>
</evidence>
<feature type="compositionally biased region" description="Polar residues" evidence="1">
    <location>
        <begin position="107"/>
        <end position="119"/>
    </location>
</feature>
<comment type="caution">
    <text evidence="2">The sequence shown here is derived from an EMBL/GenBank/DDBJ whole genome shotgun (WGS) entry which is preliminary data.</text>
</comment>
<protein>
    <submittedName>
        <fullName evidence="2">Uncharacterized protein</fullName>
    </submittedName>
</protein>
<gene>
    <name evidence="2" type="ORF">CCMP2556_LOCUS7809</name>
</gene>
<keyword evidence="3" id="KW-1185">Reference proteome</keyword>
<evidence type="ECO:0000313" key="2">
    <source>
        <dbReference type="EMBL" id="CAK9004772.1"/>
    </source>
</evidence>
<feature type="region of interest" description="Disordered" evidence="1">
    <location>
        <begin position="96"/>
        <end position="119"/>
    </location>
</feature>
<dbReference type="Proteomes" id="UP001642484">
    <property type="component" value="Unassembled WGS sequence"/>
</dbReference>